<dbReference type="EnsemblPlants" id="AVESA.00010b.r2.1DG0152990.1">
    <property type="protein sequence ID" value="AVESA.00010b.r2.1DG0152990.1.CDS"/>
    <property type="gene ID" value="AVESA.00010b.r2.1DG0152990"/>
</dbReference>
<dbReference type="Proteomes" id="UP001732700">
    <property type="component" value="Chromosome 1D"/>
</dbReference>
<proteinExistence type="predicted"/>
<name>A0ACD5TZQ5_AVESA</name>
<reference evidence="1" key="1">
    <citation type="submission" date="2021-05" db="EMBL/GenBank/DDBJ databases">
        <authorList>
            <person name="Scholz U."/>
            <person name="Mascher M."/>
            <person name="Fiebig A."/>
        </authorList>
    </citation>
    <scope>NUCLEOTIDE SEQUENCE [LARGE SCALE GENOMIC DNA]</scope>
</reference>
<evidence type="ECO:0000313" key="2">
    <source>
        <dbReference type="Proteomes" id="UP001732700"/>
    </source>
</evidence>
<reference evidence="1" key="2">
    <citation type="submission" date="2025-09" db="UniProtKB">
        <authorList>
            <consortium name="EnsemblPlants"/>
        </authorList>
    </citation>
    <scope>IDENTIFICATION</scope>
</reference>
<organism evidence="1 2">
    <name type="scientific">Avena sativa</name>
    <name type="common">Oat</name>
    <dbReference type="NCBI Taxonomy" id="4498"/>
    <lineage>
        <taxon>Eukaryota</taxon>
        <taxon>Viridiplantae</taxon>
        <taxon>Streptophyta</taxon>
        <taxon>Embryophyta</taxon>
        <taxon>Tracheophyta</taxon>
        <taxon>Spermatophyta</taxon>
        <taxon>Magnoliopsida</taxon>
        <taxon>Liliopsida</taxon>
        <taxon>Poales</taxon>
        <taxon>Poaceae</taxon>
        <taxon>BOP clade</taxon>
        <taxon>Pooideae</taxon>
        <taxon>Poodae</taxon>
        <taxon>Poeae</taxon>
        <taxon>Poeae Chloroplast Group 1 (Aveneae type)</taxon>
        <taxon>Aveninae</taxon>
        <taxon>Avena</taxon>
    </lineage>
</organism>
<keyword evidence="2" id="KW-1185">Reference proteome</keyword>
<protein>
    <submittedName>
        <fullName evidence="1">Uncharacterized protein</fullName>
    </submittedName>
</protein>
<accession>A0ACD5TZQ5</accession>
<evidence type="ECO:0000313" key="1">
    <source>
        <dbReference type="EnsemblPlants" id="AVESA.00010b.r2.1DG0152990.1.CDS"/>
    </source>
</evidence>
<sequence length="110" mass="11916">MASLSMSPAGRAGWTPKQNKLFEQALAVHDRDTPDRWHNVARAVGGGKSADDVRRYYELLVHDIARIEAGNVSFPAYRTPCPGPGHNHGAAAGGRSIGGYEADRLKHLKI</sequence>